<dbReference type="InterPro" id="IPR025622">
    <property type="entry name" value="YqzE"/>
</dbReference>
<proteinExistence type="predicted"/>
<dbReference type="Proteomes" id="UP000184476">
    <property type="component" value="Unassembled WGS sequence"/>
</dbReference>
<organism evidence="1 2">
    <name type="scientific">Seinonella peptonophila</name>
    <dbReference type="NCBI Taxonomy" id="112248"/>
    <lineage>
        <taxon>Bacteria</taxon>
        <taxon>Bacillati</taxon>
        <taxon>Bacillota</taxon>
        <taxon>Bacilli</taxon>
        <taxon>Bacillales</taxon>
        <taxon>Thermoactinomycetaceae</taxon>
        <taxon>Seinonella</taxon>
    </lineage>
</organism>
<gene>
    <name evidence="1" type="ORF">SAMN05444392_102150</name>
</gene>
<protein>
    <submittedName>
        <fullName evidence="1">YqzE-like protein</fullName>
    </submittedName>
</protein>
<dbReference type="AlphaFoldDB" id="A0A1M4V3M9"/>
<sequence>MEHQTPGQDRKEVGVMNFKDWISYIMHRFANYIETPRVERKELKLQRKEKWSHRWFGLVPFSMKMYVNKQRHRINKKIRR</sequence>
<dbReference type="Pfam" id="PF14038">
    <property type="entry name" value="YqzE"/>
    <property type="match status" value="1"/>
</dbReference>
<evidence type="ECO:0000313" key="2">
    <source>
        <dbReference type="Proteomes" id="UP000184476"/>
    </source>
</evidence>
<reference evidence="1 2" key="1">
    <citation type="submission" date="2016-11" db="EMBL/GenBank/DDBJ databases">
        <authorList>
            <person name="Jaros S."/>
            <person name="Januszkiewicz K."/>
            <person name="Wedrychowicz H."/>
        </authorList>
    </citation>
    <scope>NUCLEOTIDE SEQUENCE [LARGE SCALE GENOMIC DNA]</scope>
    <source>
        <strain evidence="1 2">DSM 44666</strain>
    </source>
</reference>
<dbReference type="EMBL" id="FQVL01000002">
    <property type="protein sequence ID" value="SHE63488.1"/>
    <property type="molecule type" value="Genomic_DNA"/>
</dbReference>
<keyword evidence="2" id="KW-1185">Reference proteome</keyword>
<name>A0A1M4V3M9_9BACL</name>
<dbReference type="OrthoDB" id="2691835at2"/>
<dbReference type="STRING" id="112248.SAMN05444392_102150"/>
<evidence type="ECO:0000313" key="1">
    <source>
        <dbReference type="EMBL" id="SHE63488.1"/>
    </source>
</evidence>
<accession>A0A1M4V3M9</accession>